<dbReference type="AlphaFoldDB" id="A0AAD6UWM7"/>
<evidence type="ECO:0000256" key="4">
    <source>
        <dbReference type="ARBA" id="ARBA00023002"/>
    </source>
</evidence>
<evidence type="ECO:0000313" key="8">
    <source>
        <dbReference type="Proteomes" id="UP001219525"/>
    </source>
</evidence>
<dbReference type="EMBL" id="JARJCW010000081">
    <property type="protein sequence ID" value="KAJ7196799.1"/>
    <property type="molecule type" value="Genomic_DNA"/>
</dbReference>
<dbReference type="PANTHER" id="PTHR13789">
    <property type="entry name" value="MONOOXYGENASE"/>
    <property type="match status" value="1"/>
</dbReference>
<dbReference type="SUPFAM" id="SSF51905">
    <property type="entry name" value="FAD/NAD(P)-binding domain"/>
    <property type="match status" value="1"/>
</dbReference>
<organism evidence="7 8">
    <name type="scientific">Mycena pura</name>
    <dbReference type="NCBI Taxonomy" id="153505"/>
    <lineage>
        <taxon>Eukaryota</taxon>
        <taxon>Fungi</taxon>
        <taxon>Dikarya</taxon>
        <taxon>Basidiomycota</taxon>
        <taxon>Agaricomycotina</taxon>
        <taxon>Agaricomycetes</taxon>
        <taxon>Agaricomycetidae</taxon>
        <taxon>Agaricales</taxon>
        <taxon>Marasmiineae</taxon>
        <taxon>Mycenaceae</taxon>
        <taxon>Mycena</taxon>
    </lineage>
</organism>
<evidence type="ECO:0000256" key="5">
    <source>
        <dbReference type="ARBA" id="ARBA00023033"/>
    </source>
</evidence>
<evidence type="ECO:0000313" key="7">
    <source>
        <dbReference type="EMBL" id="KAJ7196799.1"/>
    </source>
</evidence>
<feature type="domain" description="FAD-binding" evidence="6">
    <location>
        <begin position="10"/>
        <end position="364"/>
    </location>
</feature>
<accession>A0AAD6UWM7</accession>
<reference evidence="7" key="1">
    <citation type="submission" date="2023-03" db="EMBL/GenBank/DDBJ databases">
        <title>Massive genome expansion in bonnet fungi (Mycena s.s.) driven by repeated elements and novel gene families across ecological guilds.</title>
        <authorList>
            <consortium name="Lawrence Berkeley National Laboratory"/>
            <person name="Harder C.B."/>
            <person name="Miyauchi S."/>
            <person name="Viragh M."/>
            <person name="Kuo A."/>
            <person name="Thoen E."/>
            <person name="Andreopoulos B."/>
            <person name="Lu D."/>
            <person name="Skrede I."/>
            <person name="Drula E."/>
            <person name="Henrissat B."/>
            <person name="Morin E."/>
            <person name="Kohler A."/>
            <person name="Barry K."/>
            <person name="LaButti K."/>
            <person name="Morin E."/>
            <person name="Salamov A."/>
            <person name="Lipzen A."/>
            <person name="Mereny Z."/>
            <person name="Hegedus B."/>
            <person name="Baldrian P."/>
            <person name="Stursova M."/>
            <person name="Weitz H."/>
            <person name="Taylor A."/>
            <person name="Grigoriev I.V."/>
            <person name="Nagy L.G."/>
            <person name="Martin F."/>
            <person name="Kauserud H."/>
        </authorList>
    </citation>
    <scope>NUCLEOTIDE SEQUENCE</scope>
    <source>
        <strain evidence="7">9144</strain>
    </source>
</reference>
<dbReference type="PRINTS" id="PR00420">
    <property type="entry name" value="RNGMNOXGNASE"/>
</dbReference>
<keyword evidence="5" id="KW-0503">Monooxygenase</keyword>
<keyword evidence="4" id="KW-0560">Oxidoreductase</keyword>
<comment type="caution">
    <text evidence="7">The sequence shown here is derived from an EMBL/GenBank/DDBJ whole genome shotgun (WGS) entry which is preliminary data.</text>
</comment>
<evidence type="ECO:0000259" key="6">
    <source>
        <dbReference type="Pfam" id="PF01494"/>
    </source>
</evidence>
<evidence type="ECO:0000256" key="3">
    <source>
        <dbReference type="ARBA" id="ARBA00022827"/>
    </source>
</evidence>
<keyword evidence="8" id="KW-1185">Reference proteome</keyword>
<dbReference type="Proteomes" id="UP001219525">
    <property type="component" value="Unassembled WGS sequence"/>
</dbReference>
<dbReference type="GO" id="GO:0071949">
    <property type="term" value="F:FAD binding"/>
    <property type="evidence" value="ECO:0007669"/>
    <property type="project" value="InterPro"/>
</dbReference>
<dbReference type="InterPro" id="IPR050493">
    <property type="entry name" value="FAD-dep_Monooxygenase_BioMet"/>
</dbReference>
<protein>
    <submittedName>
        <fullName evidence="7">FAD/NAD(P)-binding domain-containing protein</fullName>
    </submittedName>
</protein>
<gene>
    <name evidence="7" type="ORF">GGX14DRAFT_574616</name>
</gene>
<sequence>MSHSEVRPLNVSVVGAGIGGFAAAISLRRCGHHVRIFESSQIKTEIGAGLGLQPNALRVLLRFGFSRENLKSKNFDGLVDLDAESGDGLTRPWLHSNPSQETHPLLCHRSDLHDELKRLAVGEGEGPPAQLHLDSKILACDPEAGTVTLANGEVIESDLVIGADGIHSVVRTSILGKVVKAAATGWSCFRCLFDASTLSEIDELEWLRDGVSGPRSITLRGGPFFSFFIYLVRKGTLINFVGLHDDPEQDEPQWTPTVTKKEILTKYHEFHPKFLRILDLPTVTPILRWQLRAMPLLPTWIRGRAALLGDAAHATLPLLGQGAAMAIEEAGTLGCLLPLGTTPDEVPARLEAYQALRKERGELVNTESVAQATPERRGTFIRSRELQAQLVQYDALKVAQDYYDVNIRGGIKV</sequence>
<dbReference type="SUPFAM" id="SSF54373">
    <property type="entry name" value="FAD-linked reductases, C-terminal domain"/>
    <property type="match status" value="1"/>
</dbReference>
<name>A0AAD6UWM7_9AGAR</name>
<evidence type="ECO:0000256" key="1">
    <source>
        <dbReference type="ARBA" id="ARBA00007992"/>
    </source>
</evidence>
<keyword evidence="2" id="KW-0285">Flavoprotein</keyword>
<dbReference type="InterPro" id="IPR036188">
    <property type="entry name" value="FAD/NAD-bd_sf"/>
</dbReference>
<comment type="similarity">
    <text evidence="1">Belongs to the paxM FAD-dependent monooxygenase family.</text>
</comment>
<dbReference type="Gene3D" id="3.50.50.60">
    <property type="entry name" value="FAD/NAD(P)-binding domain"/>
    <property type="match status" value="1"/>
</dbReference>
<dbReference type="GO" id="GO:0004497">
    <property type="term" value="F:monooxygenase activity"/>
    <property type="evidence" value="ECO:0007669"/>
    <property type="project" value="UniProtKB-KW"/>
</dbReference>
<dbReference type="InterPro" id="IPR002938">
    <property type="entry name" value="FAD-bd"/>
</dbReference>
<dbReference type="PANTHER" id="PTHR13789:SF314">
    <property type="entry name" value="FAD-BINDING DOMAIN-CONTAINING PROTEIN"/>
    <property type="match status" value="1"/>
</dbReference>
<proteinExistence type="inferred from homology"/>
<dbReference type="Pfam" id="PF01494">
    <property type="entry name" value="FAD_binding_3"/>
    <property type="match status" value="1"/>
</dbReference>
<evidence type="ECO:0000256" key="2">
    <source>
        <dbReference type="ARBA" id="ARBA00022630"/>
    </source>
</evidence>
<keyword evidence="3" id="KW-0274">FAD</keyword>